<keyword evidence="1" id="KW-1133">Transmembrane helix</keyword>
<evidence type="ECO:0000313" key="3">
    <source>
        <dbReference type="Proteomes" id="UP001642464"/>
    </source>
</evidence>
<feature type="non-terminal residue" evidence="2">
    <location>
        <position position="89"/>
    </location>
</feature>
<evidence type="ECO:0000256" key="1">
    <source>
        <dbReference type="SAM" id="Phobius"/>
    </source>
</evidence>
<dbReference type="Pfam" id="PF18910">
    <property type="entry name" value="DUF5665"/>
    <property type="match status" value="1"/>
</dbReference>
<protein>
    <submittedName>
        <fullName evidence="2">Uncharacterized protein</fullName>
    </submittedName>
</protein>
<reference evidence="2 3" key="1">
    <citation type="submission" date="2024-02" db="EMBL/GenBank/DDBJ databases">
        <authorList>
            <person name="Chen Y."/>
            <person name="Shah S."/>
            <person name="Dougan E. K."/>
            <person name="Thang M."/>
            <person name="Chan C."/>
        </authorList>
    </citation>
    <scope>NUCLEOTIDE SEQUENCE [LARGE SCALE GENOMIC DNA]</scope>
</reference>
<keyword evidence="3" id="KW-1185">Reference proteome</keyword>
<name>A0ABP0P3G8_9DINO</name>
<keyword evidence="1" id="KW-0472">Membrane</keyword>
<feature type="non-terminal residue" evidence="2">
    <location>
        <position position="1"/>
    </location>
</feature>
<dbReference type="Proteomes" id="UP001642464">
    <property type="component" value="Unassembled WGS sequence"/>
</dbReference>
<sequence>ERAVSDTIKEDLSALREELARLNNHRFIRLHDRPLRLLAFNFARGLAFGLGTVMGASLLLSVVVWTLSQIDFLPVIGHWASQIVQQIEQ</sequence>
<feature type="transmembrane region" description="Helical" evidence="1">
    <location>
        <begin position="46"/>
        <end position="67"/>
    </location>
</feature>
<dbReference type="InterPro" id="IPR043723">
    <property type="entry name" value="DUF5665"/>
</dbReference>
<keyword evidence="1" id="KW-0812">Transmembrane</keyword>
<organism evidence="2 3">
    <name type="scientific">Durusdinium trenchii</name>
    <dbReference type="NCBI Taxonomy" id="1381693"/>
    <lineage>
        <taxon>Eukaryota</taxon>
        <taxon>Sar</taxon>
        <taxon>Alveolata</taxon>
        <taxon>Dinophyceae</taxon>
        <taxon>Suessiales</taxon>
        <taxon>Symbiodiniaceae</taxon>
        <taxon>Durusdinium</taxon>
    </lineage>
</organism>
<proteinExistence type="predicted"/>
<dbReference type="EMBL" id="CAXAMM010032365">
    <property type="protein sequence ID" value="CAK9069619.1"/>
    <property type="molecule type" value="Genomic_DNA"/>
</dbReference>
<gene>
    <name evidence="2" type="ORF">SCF082_LOCUS34822</name>
</gene>
<comment type="caution">
    <text evidence="2">The sequence shown here is derived from an EMBL/GenBank/DDBJ whole genome shotgun (WGS) entry which is preliminary data.</text>
</comment>
<accession>A0ABP0P3G8</accession>
<evidence type="ECO:0000313" key="2">
    <source>
        <dbReference type="EMBL" id="CAK9069619.1"/>
    </source>
</evidence>